<dbReference type="InterPro" id="IPR004670">
    <property type="entry name" value="NhaA"/>
</dbReference>
<dbReference type="PANTHER" id="PTHR30341">
    <property type="entry name" value="SODIUM ION/PROTON ANTIPORTER NHAA-RELATED"/>
    <property type="match status" value="1"/>
</dbReference>
<accession>A0ABM8UXZ4</accession>
<evidence type="ECO:0000313" key="8">
    <source>
        <dbReference type="Proteomes" id="UP000679725"/>
    </source>
</evidence>
<dbReference type="PANTHER" id="PTHR30341:SF0">
    <property type="entry name" value="NA(+)_H(+) ANTIPORTER NHAA"/>
    <property type="match status" value="1"/>
</dbReference>
<name>A0ABM8UXZ4_9BACT</name>
<feature type="transmembrane region" description="Helical" evidence="6">
    <location>
        <begin position="101"/>
        <end position="120"/>
    </location>
</feature>
<dbReference type="RefSeq" id="WP_310589454.1">
    <property type="nucleotide sequence ID" value="NZ_CAJRAU010000011.1"/>
</dbReference>
<keyword evidence="8" id="KW-1185">Reference proteome</keyword>
<evidence type="ECO:0000256" key="2">
    <source>
        <dbReference type="ARBA" id="ARBA00022475"/>
    </source>
</evidence>
<feature type="transmembrane region" description="Helical" evidence="6">
    <location>
        <begin position="21"/>
        <end position="39"/>
    </location>
</feature>
<evidence type="ECO:0000256" key="3">
    <source>
        <dbReference type="ARBA" id="ARBA00022692"/>
    </source>
</evidence>
<keyword evidence="2" id="KW-1003">Cell membrane</keyword>
<comment type="caution">
    <text evidence="7">The sequence shown here is derived from an EMBL/GenBank/DDBJ whole genome shotgun (WGS) entry which is preliminary data.</text>
</comment>
<protein>
    <submittedName>
        <fullName evidence="7">Na(+)/H(+) antiporter NhaA</fullName>
    </submittedName>
</protein>
<reference evidence="7 8" key="1">
    <citation type="submission" date="2021-04" db="EMBL/GenBank/DDBJ databases">
        <authorList>
            <person name="Rodrigo-Torres L."/>
            <person name="Arahal R. D."/>
            <person name="Lucena T."/>
        </authorList>
    </citation>
    <scope>NUCLEOTIDE SEQUENCE [LARGE SCALE GENOMIC DNA]</scope>
    <source>
        <strain evidence="7 8">CECT 9623</strain>
    </source>
</reference>
<sequence length="167" mass="17711">MAKMINLHSFKKFFKSTSTGGIILIICVIVSLIMANSSAGPGFEALLANEIGADIAGIHLRYSVLLWINDGLMAIFFLLVGLEIKREMIEGELSSFKKASLPILAAIGGVLAPATIYFSLNAGTQTAGGWGIPMATDIAFANLNNIHAGETCSIFVKGVPFGLGHRR</sequence>
<keyword evidence="5 6" id="KW-0472">Membrane</keyword>
<dbReference type="Proteomes" id="UP000679725">
    <property type="component" value="Unassembled WGS sequence"/>
</dbReference>
<feature type="transmembrane region" description="Helical" evidence="6">
    <location>
        <begin position="59"/>
        <end position="80"/>
    </location>
</feature>
<dbReference type="InterPro" id="IPR023171">
    <property type="entry name" value="Na/H_antiporter_dom_sf"/>
</dbReference>
<evidence type="ECO:0000256" key="6">
    <source>
        <dbReference type="SAM" id="Phobius"/>
    </source>
</evidence>
<dbReference type="Pfam" id="PF06965">
    <property type="entry name" value="Na_H_antiport_1"/>
    <property type="match status" value="1"/>
</dbReference>
<keyword evidence="4 6" id="KW-1133">Transmembrane helix</keyword>
<evidence type="ECO:0000256" key="5">
    <source>
        <dbReference type="ARBA" id="ARBA00023136"/>
    </source>
</evidence>
<gene>
    <name evidence="7" type="primary">nhaA_2</name>
    <name evidence="7" type="ORF">DYBT9623_05222</name>
</gene>
<dbReference type="EMBL" id="CAJRAU010000011">
    <property type="protein sequence ID" value="CAG5074535.1"/>
    <property type="molecule type" value="Genomic_DNA"/>
</dbReference>
<organism evidence="7 8">
    <name type="scientific">Dyadobacter linearis</name>
    <dbReference type="NCBI Taxonomy" id="2823330"/>
    <lineage>
        <taxon>Bacteria</taxon>
        <taxon>Pseudomonadati</taxon>
        <taxon>Bacteroidota</taxon>
        <taxon>Cytophagia</taxon>
        <taxon>Cytophagales</taxon>
        <taxon>Spirosomataceae</taxon>
        <taxon>Dyadobacter</taxon>
    </lineage>
</organism>
<evidence type="ECO:0000256" key="1">
    <source>
        <dbReference type="ARBA" id="ARBA00004429"/>
    </source>
</evidence>
<comment type="subcellular location">
    <subcellularLocation>
        <location evidence="1">Cell inner membrane</location>
        <topology evidence="1">Multi-pass membrane protein</topology>
    </subcellularLocation>
</comment>
<evidence type="ECO:0000256" key="4">
    <source>
        <dbReference type="ARBA" id="ARBA00022989"/>
    </source>
</evidence>
<proteinExistence type="predicted"/>
<keyword evidence="3 6" id="KW-0812">Transmembrane</keyword>
<dbReference type="Gene3D" id="1.20.1530.10">
    <property type="entry name" value="Na+/H+ antiporter like domain"/>
    <property type="match status" value="1"/>
</dbReference>
<evidence type="ECO:0000313" key="7">
    <source>
        <dbReference type="EMBL" id="CAG5074535.1"/>
    </source>
</evidence>